<evidence type="ECO:0000313" key="7">
    <source>
        <dbReference type="Proteomes" id="UP000683925"/>
    </source>
</evidence>
<reference evidence="6" key="1">
    <citation type="submission" date="2021-01" db="EMBL/GenBank/DDBJ databases">
        <authorList>
            <consortium name="Genoscope - CEA"/>
            <person name="William W."/>
        </authorList>
    </citation>
    <scope>NUCLEOTIDE SEQUENCE</scope>
</reference>
<dbReference type="InterPro" id="IPR051834">
    <property type="entry name" value="RING_finger_E3_ligase"/>
</dbReference>
<organism evidence="6 7">
    <name type="scientific">Paramecium octaurelia</name>
    <dbReference type="NCBI Taxonomy" id="43137"/>
    <lineage>
        <taxon>Eukaryota</taxon>
        <taxon>Sar</taxon>
        <taxon>Alveolata</taxon>
        <taxon>Ciliophora</taxon>
        <taxon>Intramacronucleata</taxon>
        <taxon>Oligohymenophorea</taxon>
        <taxon>Peniculida</taxon>
        <taxon>Parameciidae</taxon>
        <taxon>Paramecium</taxon>
    </lineage>
</organism>
<dbReference type="PROSITE" id="PS50089">
    <property type="entry name" value="ZF_RING_2"/>
    <property type="match status" value="1"/>
</dbReference>
<accession>A0A8S1TWC0</accession>
<dbReference type="SMART" id="SM00184">
    <property type="entry name" value="RING"/>
    <property type="match status" value="1"/>
</dbReference>
<evidence type="ECO:0000256" key="4">
    <source>
        <dbReference type="PROSITE-ProRule" id="PRU00175"/>
    </source>
</evidence>
<dbReference type="GO" id="GO:0006511">
    <property type="term" value="P:ubiquitin-dependent protein catabolic process"/>
    <property type="evidence" value="ECO:0007669"/>
    <property type="project" value="TreeGrafter"/>
</dbReference>
<name>A0A8S1TWC0_PAROT</name>
<feature type="domain" description="RING-type" evidence="5">
    <location>
        <begin position="121"/>
        <end position="162"/>
    </location>
</feature>
<comment type="caution">
    <text evidence="6">The sequence shown here is derived from an EMBL/GenBank/DDBJ whole genome shotgun (WGS) entry which is preliminary data.</text>
</comment>
<dbReference type="OrthoDB" id="439844at2759"/>
<evidence type="ECO:0000256" key="3">
    <source>
        <dbReference type="ARBA" id="ARBA00022833"/>
    </source>
</evidence>
<dbReference type="PANTHER" id="PTHR45931:SF19">
    <property type="entry name" value="CHROMOSOME UNDETERMINED SCAFFOLD_3, WHOLE GENOME SHOTGUN SEQUENCE"/>
    <property type="match status" value="1"/>
</dbReference>
<dbReference type="OMA" id="FQKCNGV"/>
<proteinExistence type="predicted"/>
<dbReference type="AlphaFoldDB" id="A0A8S1TWC0"/>
<evidence type="ECO:0000313" key="6">
    <source>
        <dbReference type="EMBL" id="CAD8158221.1"/>
    </source>
</evidence>
<evidence type="ECO:0000259" key="5">
    <source>
        <dbReference type="PROSITE" id="PS50089"/>
    </source>
</evidence>
<keyword evidence="7" id="KW-1185">Reference proteome</keyword>
<gene>
    <name evidence="6" type="ORF">POCTA_138.1.T0350077</name>
</gene>
<sequence>MDLNRQLFNFQNLLYNQTRFIIDQQKQQQKKYQQIKRTNNFIMIQVIEDRSEGQQQQYEIDGVSLRMWEEVANQYRQEIQSMQLQWWQNSVDKLFQKCNGVPKKYLQKLKVMMMGKSNRQCSICCNQFQKDELITQLPCKHIYHKSCVDSWLQSSTKCPNCRSDVLEALKNMEK</sequence>
<dbReference type="GO" id="GO:0008270">
    <property type="term" value="F:zinc ion binding"/>
    <property type="evidence" value="ECO:0007669"/>
    <property type="project" value="UniProtKB-KW"/>
</dbReference>
<dbReference type="InterPro" id="IPR001841">
    <property type="entry name" value="Znf_RING"/>
</dbReference>
<keyword evidence="3" id="KW-0862">Zinc</keyword>
<protein>
    <recommendedName>
        <fullName evidence="5">RING-type domain-containing protein</fullName>
    </recommendedName>
</protein>
<dbReference type="PANTHER" id="PTHR45931">
    <property type="entry name" value="SI:CH211-59O9.10"/>
    <property type="match status" value="1"/>
</dbReference>
<dbReference type="GO" id="GO:0061630">
    <property type="term" value="F:ubiquitin protein ligase activity"/>
    <property type="evidence" value="ECO:0007669"/>
    <property type="project" value="TreeGrafter"/>
</dbReference>
<evidence type="ECO:0000256" key="2">
    <source>
        <dbReference type="ARBA" id="ARBA00022771"/>
    </source>
</evidence>
<dbReference type="Proteomes" id="UP000683925">
    <property type="component" value="Unassembled WGS sequence"/>
</dbReference>
<keyword evidence="2 4" id="KW-0863">Zinc-finger</keyword>
<keyword evidence="1" id="KW-0479">Metal-binding</keyword>
<dbReference type="GO" id="GO:0005634">
    <property type="term" value="C:nucleus"/>
    <property type="evidence" value="ECO:0007669"/>
    <property type="project" value="TreeGrafter"/>
</dbReference>
<dbReference type="EMBL" id="CAJJDP010000035">
    <property type="protein sequence ID" value="CAD8158221.1"/>
    <property type="molecule type" value="Genomic_DNA"/>
</dbReference>
<evidence type="ECO:0000256" key="1">
    <source>
        <dbReference type="ARBA" id="ARBA00022723"/>
    </source>
</evidence>
<dbReference type="Pfam" id="PF13639">
    <property type="entry name" value="zf-RING_2"/>
    <property type="match status" value="1"/>
</dbReference>